<accession>A0ABS9FZ77</accession>
<feature type="compositionally biased region" description="Polar residues" evidence="1">
    <location>
        <begin position="583"/>
        <end position="600"/>
    </location>
</feature>
<feature type="compositionally biased region" description="Polar residues" evidence="1">
    <location>
        <begin position="401"/>
        <end position="411"/>
    </location>
</feature>
<evidence type="ECO:0000256" key="1">
    <source>
        <dbReference type="SAM" id="MobiDB-lite"/>
    </source>
</evidence>
<feature type="domain" description="Bacterial Ig" evidence="2">
    <location>
        <begin position="547"/>
        <end position="611"/>
    </location>
</feature>
<comment type="caution">
    <text evidence="4">The sequence shown here is derived from an EMBL/GenBank/DDBJ whole genome shotgun (WGS) entry which is preliminary data.</text>
</comment>
<feature type="domain" description="Bacterial Ig" evidence="2">
    <location>
        <begin position="456"/>
        <end position="520"/>
    </location>
</feature>
<dbReference type="InterPro" id="IPR048051">
    <property type="entry name" value="BapA-like_prefix-like"/>
</dbReference>
<feature type="domain" description="Bacterial Ig" evidence="2">
    <location>
        <begin position="638"/>
        <end position="685"/>
    </location>
</feature>
<dbReference type="EMBL" id="WKDU01000098">
    <property type="protein sequence ID" value="MCF5156716.1"/>
    <property type="molecule type" value="Genomic_DNA"/>
</dbReference>
<feature type="domain" description="Bacterial Ig" evidence="2">
    <location>
        <begin position="273"/>
        <end position="338"/>
    </location>
</feature>
<evidence type="ECO:0000313" key="4">
    <source>
        <dbReference type="EMBL" id="MCF5156716.1"/>
    </source>
</evidence>
<dbReference type="NCBIfam" id="NF033677">
    <property type="entry name" value="biofilm_BapA_N"/>
    <property type="match status" value="1"/>
</dbReference>
<dbReference type="Gene3D" id="2.60.40.10">
    <property type="entry name" value="Immunoglobulins"/>
    <property type="match status" value="6"/>
</dbReference>
<proteinExistence type="predicted"/>
<feature type="compositionally biased region" description="Low complexity" evidence="1">
    <location>
        <begin position="246"/>
        <end position="266"/>
    </location>
</feature>
<feature type="domain" description="Bacterial Ig" evidence="2">
    <location>
        <begin position="365"/>
        <end position="429"/>
    </location>
</feature>
<protein>
    <submittedName>
        <fullName evidence="4">BapA prefix-like domain-containing protein</fullName>
    </submittedName>
</protein>
<dbReference type="InterPro" id="IPR013783">
    <property type="entry name" value="Ig-like_fold"/>
</dbReference>
<dbReference type="Pfam" id="PF22783">
    <property type="entry name" value="BapA_N"/>
    <property type="match status" value="1"/>
</dbReference>
<feature type="non-terminal residue" evidence="4">
    <location>
        <position position="688"/>
    </location>
</feature>
<evidence type="ECO:0000259" key="3">
    <source>
        <dbReference type="Pfam" id="PF22783"/>
    </source>
</evidence>
<organism evidence="4 5">
    <name type="scientific">Pseudomonas lactis</name>
    <dbReference type="NCBI Taxonomy" id="1615674"/>
    <lineage>
        <taxon>Bacteria</taxon>
        <taxon>Pseudomonadati</taxon>
        <taxon>Pseudomonadota</taxon>
        <taxon>Gammaproteobacteria</taxon>
        <taxon>Pseudomonadales</taxon>
        <taxon>Pseudomonadaceae</taxon>
        <taxon>Pseudomonas</taxon>
    </lineage>
</organism>
<name>A0ABS9FZ77_9PSED</name>
<feature type="region of interest" description="Disordered" evidence="1">
    <location>
        <begin position="426"/>
        <end position="688"/>
    </location>
</feature>
<feature type="compositionally biased region" description="Polar residues" evidence="1">
    <location>
        <begin position="492"/>
        <end position="509"/>
    </location>
</feature>
<dbReference type="Pfam" id="PF17936">
    <property type="entry name" value="Big_6"/>
    <property type="match status" value="6"/>
</dbReference>
<feature type="domain" description="Bacterial Ig" evidence="2">
    <location>
        <begin position="170"/>
        <end position="247"/>
    </location>
</feature>
<feature type="compositionally biased region" description="Polar residues" evidence="1">
    <location>
        <begin position="674"/>
        <end position="688"/>
    </location>
</feature>
<feature type="compositionally biased region" description="Polar residues" evidence="1">
    <location>
        <begin position="229"/>
        <end position="245"/>
    </location>
</feature>
<reference evidence="4 5" key="1">
    <citation type="submission" date="2019-11" db="EMBL/GenBank/DDBJ databases">
        <title>Epiphytic Pseudomonas syringae from cherry orchards.</title>
        <authorList>
            <person name="Hulin M.T."/>
        </authorList>
    </citation>
    <scope>NUCLEOTIDE SEQUENCE [LARGE SCALE GENOMIC DNA]</scope>
    <source>
        <strain evidence="4 5">PA-6-3B</strain>
    </source>
</reference>
<dbReference type="RefSeq" id="WP_236306982.1">
    <property type="nucleotide sequence ID" value="NZ_WKDU01000098.1"/>
</dbReference>
<keyword evidence="5" id="KW-1185">Reference proteome</keyword>
<sequence>MTEVFVFDKKTQAQTMAFGAEVVLEAASVVVIGVSRASIKQMTRKGQSLVIELAGNEKLVIKNYFDKFEGQENSLSLNEDGQLFEAAIDESVGLGDQLVVSFEPFQPATAVAVGESSILGQVGATFEGLSPLSKAGLLAGAALGIFALTQGGKGGSNKHHSAPAPVDTTAPDAPQIKVSTQADGKMAVSGTAEAGSRVDFTFPDGSKISVTANSGGSFNFVSDVPQPNGPYSATATDAAKNTSKPTTGNFTADSTTDTTPPAKATDLVTSTESDGKMTVGGKAEPGSTVEVKFPDGTTGTTVAKPDGSFELTSETPQPNGEFTTTVTDAAGNKGESVTGEFVADPTADTTPPGKATDLVTSTESDGKMTVGGKAEPGSTVEVKFPDGTTGTTVAKPDGSFELTSDTPQPNGEFTTTVTDAAGNKGESVTSEFVADPTADTTPPGKATDLVTSTESDGKMTVGGKAEPGSTVEVKFPDGTTGTTVAKPDGSFELTSETPQPNGEFTTTVTDAAGNKGESVTGEFVADPTADTTPPGKATDLVTSTESDGKMTVGGKAEPGSTVEVKFPDGTTGTTVAKPDGSFELTSETPQPNGEFTTTVTDAAGNKGESVTGEFVADPTADTTPPGKATDLVTSTESDGKMTVGGKAEPGSTVEVKFPDGTTGTTVAKPDGSFELTSETPQPNGEFTT</sequence>
<feature type="compositionally biased region" description="Polar residues" evidence="1">
    <location>
        <begin position="310"/>
        <end position="327"/>
    </location>
</feature>
<feature type="domain" description="Biofilm-associated protein BapA-like prefix-like" evidence="3">
    <location>
        <begin position="1"/>
        <end position="90"/>
    </location>
</feature>
<evidence type="ECO:0000259" key="2">
    <source>
        <dbReference type="Pfam" id="PF17936"/>
    </source>
</evidence>
<evidence type="ECO:0000313" key="5">
    <source>
        <dbReference type="Proteomes" id="UP000814074"/>
    </source>
</evidence>
<dbReference type="Proteomes" id="UP000814074">
    <property type="component" value="Unassembled WGS sequence"/>
</dbReference>
<dbReference type="InterPro" id="IPR041498">
    <property type="entry name" value="Big_6"/>
</dbReference>
<feature type="region of interest" description="Disordered" evidence="1">
    <location>
        <begin position="229"/>
        <end position="411"/>
    </location>
</feature>
<dbReference type="NCBIfam" id="NF033510">
    <property type="entry name" value="Ca_tandemer"/>
    <property type="match status" value="6"/>
</dbReference>
<gene>
    <name evidence="4" type="ORF">GIW47_29545</name>
</gene>